<dbReference type="EMBL" id="PISD01000093">
    <property type="protein sequence ID" value="PKG25825.1"/>
    <property type="molecule type" value="Genomic_DNA"/>
</dbReference>
<dbReference type="AlphaFoldDB" id="A0A2N0Z8J2"/>
<proteinExistence type="predicted"/>
<evidence type="ECO:0000313" key="2">
    <source>
        <dbReference type="EMBL" id="PKG25825.1"/>
    </source>
</evidence>
<sequence>MRKFVITLLILSVCLIAACSPETTDEEKRKVGNVLLTVFPDPNLAAGKPYGYLFHFTEAFTKYKGKRLAINAYHHETGEQIKPVASEIIIEPPPGYSSLERYTTTFEVPYSGFWRYEVTLDGEFYAEVAVFVGEKKMDKSIIEMVRID</sequence>
<evidence type="ECO:0000313" key="3">
    <source>
        <dbReference type="Proteomes" id="UP000233343"/>
    </source>
</evidence>
<organism evidence="2 3">
    <name type="scientific">Cytobacillus horneckiae</name>
    <dbReference type="NCBI Taxonomy" id="549687"/>
    <lineage>
        <taxon>Bacteria</taxon>
        <taxon>Bacillati</taxon>
        <taxon>Bacillota</taxon>
        <taxon>Bacilli</taxon>
        <taxon>Bacillales</taxon>
        <taxon>Bacillaceae</taxon>
        <taxon>Cytobacillus</taxon>
    </lineage>
</organism>
<gene>
    <name evidence="2" type="ORF">CWS20_27205</name>
</gene>
<dbReference type="PROSITE" id="PS51257">
    <property type="entry name" value="PROKAR_LIPOPROTEIN"/>
    <property type="match status" value="1"/>
</dbReference>
<feature type="signal peptide" evidence="1">
    <location>
        <begin position="1"/>
        <end position="17"/>
    </location>
</feature>
<accession>A0A2N0Z8J2</accession>
<keyword evidence="1" id="KW-0732">Signal</keyword>
<dbReference type="Proteomes" id="UP000233343">
    <property type="component" value="Unassembled WGS sequence"/>
</dbReference>
<reference evidence="2 3" key="1">
    <citation type="journal article" date="2010" name="Int. J. Syst. Evol. Microbiol.">
        <title>Bacillus horneckiae sp. nov., isolated from a spacecraft-assembly clean room.</title>
        <authorList>
            <person name="Vaishampayan P."/>
            <person name="Probst A."/>
            <person name="Krishnamurthi S."/>
            <person name="Ghosh S."/>
            <person name="Osman S."/>
            <person name="McDowall A."/>
            <person name="Ruckmani A."/>
            <person name="Mayilraj S."/>
            <person name="Venkateswaran K."/>
        </authorList>
    </citation>
    <scope>NUCLEOTIDE SEQUENCE [LARGE SCALE GENOMIC DNA]</scope>
    <source>
        <strain evidence="3">1PO1SC</strain>
    </source>
</reference>
<protein>
    <recommendedName>
        <fullName evidence="4">DUF3859 domain-containing protein</fullName>
    </recommendedName>
</protein>
<evidence type="ECO:0008006" key="4">
    <source>
        <dbReference type="Google" id="ProtNLM"/>
    </source>
</evidence>
<dbReference type="RefSeq" id="WP_066199176.1">
    <property type="nucleotide sequence ID" value="NZ_JAFDQP010000002.1"/>
</dbReference>
<keyword evidence="3" id="KW-1185">Reference proteome</keyword>
<name>A0A2N0Z8J2_9BACI</name>
<evidence type="ECO:0000256" key="1">
    <source>
        <dbReference type="SAM" id="SignalP"/>
    </source>
</evidence>
<dbReference type="Gene3D" id="2.60.40.3830">
    <property type="match status" value="1"/>
</dbReference>
<feature type="chain" id="PRO_5039180308" description="DUF3859 domain-containing protein" evidence="1">
    <location>
        <begin position="18"/>
        <end position="148"/>
    </location>
</feature>
<comment type="caution">
    <text evidence="2">The sequence shown here is derived from an EMBL/GenBank/DDBJ whole genome shotgun (WGS) entry which is preliminary data.</text>
</comment>